<dbReference type="InterPro" id="IPR029063">
    <property type="entry name" value="SAM-dependent_MTases_sf"/>
</dbReference>
<dbReference type="Pfam" id="PF05050">
    <property type="entry name" value="Methyltransf_21"/>
    <property type="match status" value="1"/>
</dbReference>
<evidence type="ECO:0000313" key="3">
    <source>
        <dbReference type="Proteomes" id="UP001430990"/>
    </source>
</evidence>
<dbReference type="EMBL" id="CP088100">
    <property type="protein sequence ID" value="UFW84449.1"/>
    <property type="molecule type" value="Genomic_DNA"/>
</dbReference>
<dbReference type="SUPFAM" id="SSF53335">
    <property type="entry name" value="S-adenosyl-L-methionine-dependent methyltransferases"/>
    <property type="match status" value="1"/>
</dbReference>
<dbReference type="InterPro" id="IPR053188">
    <property type="entry name" value="FkbM_Methyltransferase"/>
</dbReference>
<dbReference type="PANTHER" id="PTHR36973">
    <property type="entry name" value="SLL1456 PROTEIN-RELATED"/>
    <property type="match status" value="1"/>
</dbReference>
<evidence type="ECO:0000313" key="2">
    <source>
        <dbReference type="EMBL" id="UFW84449.1"/>
    </source>
</evidence>
<sequence>MKSLDSFVKNFFSVLGFAIRRKVPALAGLKHLPKVETIIDVGVAQGTPDLYAHFPDAELILVEGNPQFHCHLQNHVLGCKKGRLVKFAVGSTTGSGQLRLNGPGSTFLEASKMTGIYNKKFETVEVPIRRLDQLLSSDELKRPTLLKIDTEGFELEVLKGSEALLSKIDYIVAEVSLVKRFQKSYQTSEILNWLQERGFQIFQIIDCVADSQGIFRYADFIFARKEFIDQFEANV</sequence>
<dbReference type="GO" id="GO:0008168">
    <property type="term" value="F:methyltransferase activity"/>
    <property type="evidence" value="ECO:0007669"/>
    <property type="project" value="UniProtKB-KW"/>
</dbReference>
<organism evidence="2 3">
    <name type="scientific">Bradyrhizobium barranii</name>
    <dbReference type="NCBI Taxonomy" id="2992140"/>
    <lineage>
        <taxon>Bacteria</taxon>
        <taxon>Pseudomonadati</taxon>
        <taxon>Pseudomonadota</taxon>
        <taxon>Alphaproteobacteria</taxon>
        <taxon>Hyphomicrobiales</taxon>
        <taxon>Nitrobacteraceae</taxon>
        <taxon>Bradyrhizobium</taxon>
    </lineage>
</organism>
<keyword evidence="2" id="KW-0808">Transferase</keyword>
<evidence type="ECO:0000259" key="1">
    <source>
        <dbReference type="Pfam" id="PF05050"/>
    </source>
</evidence>
<protein>
    <submittedName>
        <fullName evidence="2">FkbM family methyltransferase</fullName>
    </submittedName>
</protein>
<dbReference type="PANTHER" id="PTHR36973:SF4">
    <property type="entry name" value="NODULATION PROTEIN"/>
    <property type="match status" value="1"/>
</dbReference>
<proteinExistence type="predicted"/>
<dbReference type="InterPro" id="IPR006342">
    <property type="entry name" value="FkbM_mtfrase"/>
</dbReference>
<gene>
    <name evidence="2" type="ORF">BjapCC829_31500</name>
</gene>
<reference evidence="2" key="1">
    <citation type="submission" date="2021-11" db="EMBL/GenBank/DDBJ databases">
        <title>Australian commercial rhizobial inoculants.</title>
        <authorList>
            <person name="Kohlmeier M.G."/>
            <person name="O'Hara G.W."/>
            <person name="Colombi E."/>
            <person name="Ramsay J.P."/>
            <person name="Terpolilli J."/>
        </authorList>
    </citation>
    <scope>NUCLEOTIDE SEQUENCE</scope>
    <source>
        <strain evidence="2">CC829</strain>
    </source>
</reference>
<keyword evidence="2" id="KW-0489">Methyltransferase</keyword>
<accession>A0ABY3QER6</accession>
<dbReference type="RefSeq" id="WP_231142415.1">
    <property type="nucleotide sequence ID" value="NZ_CP088100.1"/>
</dbReference>
<dbReference type="NCBIfam" id="TIGR01444">
    <property type="entry name" value="fkbM_fam"/>
    <property type="match status" value="1"/>
</dbReference>
<keyword evidence="3" id="KW-1185">Reference proteome</keyword>
<dbReference type="Proteomes" id="UP001430990">
    <property type="component" value="Chromosome"/>
</dbReference>
<name>A0ABY3QER6_9BRAD</name>
<feature type="domain" description="Methyltransferase FkbM" evidence="1">
    <location>
        <begin position="40"/>
        <end position="201"/>
    </location>
</feature>
<dbReference type="GO" id="GO:0032259">
    <property type="term" value="P:methylation"/>
    <property type="evidence" value="ECO:0007669"/>
    <property type="project" value="UniProtKB-KW"/>
</dbReference>
<dbReference type="Gene3D" id="3.40.50.150">
    <property type="entry name" value="Vaccinia Virus protein VP39"/>
    <property type="match status" value="1"/>
</dbReference>